<keyword evidence="10" id="KW-0915">Sodium</keyword>
<comment type="similarity">
    <text evidence="7 10">Belongs to the fluoride channel Fluc/FEX (TC 1.A.43) family.</text>
</comment>
<dbReference type="Proteomes" id="UP000031523">
    <property type="component" value="Chromosome"/>
</dbReference>
<evidence type="ECO:0000256" key="1">
    <source>
        <dbReference type="ARBA" id="ARBA00004651"/>
    </source>
</evidence>
<keyword evidence="10" id="KW-0479">Metal-binding</keyword>
<keyword evidence="10" id="KW-0813">Transport</keyword>
<dbReference type="GO" id="GO:0046872">
    <property type="term" value="F:metal ion binding"/>
    <property type="evidence" value="ECO:0007669"/>
    <property type="project" value="UniProtKB-KW"/>
</dbReference>
<keyword evidence="12" id="KW-1185">Reference proteome</keyword>
<organism evidence="11 12">
    <name type="scientific">Streptomyces albus (strain ATCC 21838 / DSM 41398 / FERM P-419 / JCM 4703 / NBRC 107858)</name>
    <dbReference type="NCBI Taxonomy" id="1081613"/>
    <lineage>
        <taxon>Bacteria</taxon>
        <taxon>Bacillati</taxon>
        <taxon>Actinomycetota</taxon>
        <taxon>Actinomycetes</taxon>
        <taxon>Kitasatosporales</taxon>
        <taxon>Streptomycetaceae</taxon>
        <taxon>Streptomyces</taxon>
    </lineage>
</organism>
<evidence type="ECO:0000256" key="5">
    <source>
        <dbReference type="ARBA" id="ARBA00023136"/>
    </source>
</evidence>
<dbReference type="KEGG" id="sals:SLNWT_3499"/>
<feature type="transmembrane region" description="Helical" evidence="10">
    <location>
        <begin position="31"/>
        <end position="52"/>
    </location>
</feature>
<accession>A0A0B5EXD6</accession>
<sequence length="134" mass="13905">MLLVVAAGGAAGASARYGAALLWPTGPARFPWTTLLVNVTGCALMGILMALITEVRSVHPLVRPCLGTGVLGGFTTFSTYAADIQRLTDRDRLPLALATLALTLAGALLAVWSAAALTRALLARVRARGRPRPA</sequence>
<feature type="transmembrane region" description="Helical" evidence="10">
    <location>
        <begin position="64"/>
        <end position="82"/>
    </location>
</feature>
<evidence type="ECO:0000256" key="8">
    <source>
        <dbReference type="ARBA" id="ARBA00035585"/>
    </source>
</evidence>
<dbReference type="GO" id="GO:0005886">
    <property type="term" value="C:plasma membrane"/>
    <property type="evidence" value="ECO:0007669"/>
    <property type="project" value="UniProtKB-SubCell"/>
</dbReference>
<dbReference type="NCBIfam" id="TIGR00494">
    <property type="entry name" value="crcB"/>
    <property type="match status" value="1"/>
</dbReference>
<evidence type="ECO:0000313" key="12">
    <source>
        <dbReference type="Proteomes" id="UP000031523"/>
    </source>
</evidence>
<gene>
    <name evidence="10" type="primary">fluC</name>
    <name evidence="10" type="synonym">crcB</name>
    <name evidence="11" type="ORF">SLNWT_3499</name>
</gene>
<dbReference type="Pfam" id="PF02537">
    <property type="entry name" value="CRCB"/>
    <property type="match status" value="1"/>
</dbReference>
<dbReference type="EMBL" id="CP010519">
    <property type="protein sequence ID" value="AJE83875.1"/>
    <property type="molecule type" value="Genomic_DNA"/>
</dbReference>
<proteinExistence type="inferred from homology"/>
<dbReference type="InterPro" id="IPR003691">
    <property type="entry name" value="FluC"/>
</dbReference>
<evidence type="ECO:0000256" key="4">
    <source>
        <dbReference type="ARBA" id="ARBA00022989"/>
    </source>
</evidence>
<reference evidence="11 12" key="1">
    <citation type="submission" date="2015-01" db="EMBL/GenBank/DDBJ databases">
        <title>Enhanced salinomycin production by adjusting the supply of polyketide extender units in Streptomyce albus DSM 41398.</title>
        <authorList>
            <person name="Lu C."/>
        </authorList>
    </citation>
    <scope>NUCLEOTIDE SEQUENCE [LARGE SCALE GENOMIC DNA]</scope>
    <source>
        <strain evidence="12">ATCC 21838 / DSM 41398 / FERM P-419 / JCM 4703 / NBRC 107858</strain>
    </source>
</reference>
<comment type="catalytic activity">
    <reaction evidence="8">
        <text>fluoride(in) = fluoride(out)</text>
        <dbReference type="Rhea" id="RHEA:76159"/>
        <dbReference type="ChEBI" id="CHEBI:17051"/>
    </reaction>
    <physiologicalReaction direction="left-to-right" evidence="8">
        <dbReference type="Rhea" id="RHEA:76160"/>
    </physiologicalReaction>
</comment>
<evidence type="ECO:0000256" key="10">
    <source>
        <dbReference type="HAMAP-Rule" id="MF_00454"/>
    </source>
</evidence>
<keyword evidence="5 10" id="KW-0472">Membrane</keyword>
<evidence type="ECO:0000256" key="9">
    <source>
        <dbReference type="ARBA" id="ARBA00049940"/>
    </source>
</evidence>
<dbReference type="GO" id="GO:0062054">
    <property type="term" value="F:fluoride channel activity"/>
    <property type="evidence" value="ECO:0007669"/>
    <property type="project" value="UniProtKB-UniRule"/>
</dbReference>
<evidence type="ECO:0000256" key="6">
    <source>
        <dbReference type="ARBA" id="ARBA00023303"/>
    </source>
</evidence>
<feature type="binding site" evidence="10">
    <location>
        <position position="75"/>
    </location>
    <ligand>
        <name>Na(+)</name>
        <dbReference type="ChEBI" id="CHEBI:29101"/>
        <note>structural</note>
    </ligand>
</feature>
<dbReference type="AlphaFoldDB" id="A0A0B5EXD6"/>
<dbReference type="PANTHER" id="PTHR28259:SF1">
    <property type="entry name" value="FLUORIDE EXPORT PROTEIN 1-RELATED"/>
    <property type="match status" value="1"/>
</dbReference>
<dbReference type="GO" id="GO:0140114">
    <property type="term" value="P:cellular detoxification of fluoride"/>
    <property type="evidence" value="ECO:0007669"/>
    <property type="project" value="UniProtKB-UniRule"/>
</dbReference>
<dbReference type="HAMAP" id="MF_00454">
    <property type="entry name" value="FluC"/>
    <property type="match status" value="1"/>
</dbReference>
<evidence type="ECO:0000313" key="11">
    <source>
        <dbReference type="EMBL" id="AJE83875.1"/>
    </source>
</evidence>
<comment type="function">
    <text evidence="9 10">Fluoride-specific ion channel. Important for reducing fluoride concentration in the cell, thus reducing its toxicity.</text>
</comment>
<keyword evidence="6 10" id="KW-0407">Ion channel</keyword>
<evidence type="ECO:0000256" key="2">
    <source>
        <dbReference type="ARBA" id="ARBA00022475"/>
    </source>
</evidence>
<dbReference type="PANTHER" id="PTHR28259">
    <property type="entry name" value="FLUORIDE EXPORT PROTEIN 1-RELATED"/>
    <property type="match status" value="1"/>
</dbReference>
<evidence type="ECO:0000256" key="7">
    <source>
        <dbReference type="ARBA" id="ARBA00035120"/>
    </source>
</evidence>
<protein>
    <recommendedName>
        <fullName evidence="10">Fluoride-specific ion channel FluC</fullName>
    </recommendedName>
</protein>
<keyword evidence="3 10" id="KW-0812">Transmembrane</keyword>
<keyword evidence="2 10" id="KW-1003">Cell membrane</keyword>
<keyword evidence="4 10" id="KW-1133">Transmembrane helix</keyword>
<comment type="activity regulation">
    <text evidence="10">Na(+) is not transported, but it plays an essential structural role and its presence is essential for fluoride channel function.</text>
</comment>
<evidence type="ECO:0000256" key="3">
    <source>
        <dbReference type="ARBA" id="ARBA00022692"/>
    </source>
</evidence>
<feature type="binding site" evidence="10">
    <location>
        <position position="72"/>
    </location>
    <ligand>
        <name>Na(+)</name>
        <dbReference type="ChEBI" id="CHEBI:29101"/>
        <note>structural</note>
    </ligand>
</feature>
<comment type="subcellular location">
    <subcellularLocation>
        <location evidence="1 10">Cell membrane</location>
        <topology evidence="1 10">Multi-pass membrane protein</topology>
    </subcellularLocation>
</comment>
<feature type="transmembrane region" description="Helical" evidence="10">
    <location>
        <begin position="94"/>
        <end position="122"/>
    </location>
</feature>
<keyword evidence="10" id="KW-0406">Ion transport</keyword>
<name>A0A0B5EXD6_STRA4</name>